<accession>A0A0A8Z5D1</accession>
<evidence type="ECO:0000256" key="1">
    <source>
        <dbReference type="SAM" id="SignalP"/>
    </source>
</evidence>
<keyword evidence="1" id="KW-0732">Signal</keyword>
<dbReference type="EMBL" id="GBRH01267843">
    <property type="protein sequence ID" value="JAD30052.1"/>
    <property type="molecule type" value="Transcribed_RNA"/>
</dbReference>
<organism evidence="2">
    <name type="scientific">Arundo donax</name>
    <name type="common">Giant reed</name>
    <name type="synonym">Donax arundinaceus</name>
    <dbReference type="NCBI Taxonomy" id="35708"/>
    <lineage>
        <taxon>Eukaryota</taxon>
        <taxon>Viridiplantae</taxon>
        <taxon>Streptophyta</taxon>
        <taxon>Embryophyta</taxon>
        <taxon>Tracheophyta</taxon>
        <taxon>Spermatophyta</taxon>
        <taxon>Magnoliopsida</taxon>
        <taxon>Liliopsida</taxon>
        <taxon>Poales</taxon>
        <taxon>Poaceae</taxon>
        <taxon>PACMAD clade</taxon>
        <taxon>Arundinoideae</taxon>
        <taxon>Arundineae</taxon>
        <taxon>Arundo</taxon>
    </lineage>
</organism>
<protein>
    <submittedName>
        <fullName evidence="2">Uncharacterized protein</fullName>
    </submittedName>
</protein>
<feature type="chain" id="PRO_5002062045" evidence="1">
    <location>
        <begin position="23"/>
        <end position="47"/>
    </location>
</feature>
<feature type="signal peptide" evidence="1">
    <location>
        <begin position="1"/>
        <end position="22"/>
    </location>
</feature>
<sequence>MPSKLNQNLMLMLLWLMKCNNCLLNMQNYLKNLKVCPQRDIVIILFP</sequence>
<reference evidence="2" key="1">
    <citation type="submission" date="2014-09" db="EMBL/GenBank/DDBJ databases">
        <authorList>
            <person name="Magalhaes I.L.F."/>
            <person name="Oliveira U."/>
            <person name="Santos F.R."/>
            <person name="Vidigal T.H.D.A."/>
            <person name="Brescovit A.D."/>
            <person name="Santos A.J."/>
        </authorList>
    </citation>
    <scope>NUCLEOTIDE SEQUENCE</scope>
    <source>
        <tissue evidence="2">Shoot tissue taken approximately 20 cm above the soil surface</tissue>
    </source>
</reference>
<proteinExistence type="predicted"/>
<reference evidence="2" key="2">
    <citation type="journal article" date="2015" name="Data Brief">
        <title>Shoot transcriptome of the giant reed, Arundo donax.</title>
        <authorList>
            <person name="Barrero R.A."/>
            <person name="Guerrero F.D."/>
            <person name="Moolhuijzen P."/>
            <person name="Goolsby J.A."/>
            <person name="Tidwell J."/>
            <person name="Bellgard S.E."/>
            <person name="Bellgard M.I."/>
        </authorList>
    </citation>
    <scope>NUCLEOTIDE SEQUENCE</scope>
    <source>
        <tissue evidence="2">Shoot tissue taken approximately 20 cm above the soil surface</tissue>
    </source>
</reference>
<evidence type="ECO:0000313" key="2">
    <source>
        <dbReference type="EMBL" id="JAD30052.1"/>
    </source>
</evidence>
<dbReference type="AlphaFoldDB" id="A0A0A8Z5D1"/>
<name>A0A0A8Z5D1_ARUDO</name>